<dbReference type="InterPro" id="IPR014875">
    <property type="entry name" value="Mor_transcription_activator"/>
</dbReference>
<keyword evidence="3" id="KW-1185">Reference proteome</keyword>
<feature type="domain" description="Mor transcription activator" evidence="1">
    <location>
        <begin position="13"/>
        <end position="83"/>
    </location>
</feature>
<dbReference type="Proteomes" id="UP001400965">
    <property type="component" value="Unassembled WGS sequence"/>
</dbReference>
<gene>
    <name evidence="2" type="ORF">GCM10008917_24340</name>
</gene>
<evidence type="ECO:0000259" key="1">
    <source>
        <dbReference type="Pfam" id="PF08765"/>
    </source>
</evidence>
<dbReference type="SUPFAM" id="SSF46689">
    <property type="entry name" value="Homeodomain-like"/>
    <property type="match status" value="1"/>
</dbReference>
<dbReference type="Pfam" id="PF08765">
    <property type="entry name" value="Mor"/>
    <property type="match status" value="1"/>
</dbReference>
<dbReference type="InterPro" id="IPR009057">
    <property type="entry name" value="Homeodomain-like_sf"/>
</dbReference>
<name>A0ABN1M8S1_9FIRM</name>
<sequence>MDLKISDLPPQFENIANRLGIEKVKWLFEEFGGRSVYFPTKKMIYKESRDREIFNEFNGFNIKELASKYSMSESYIRAIIRQKKAG</sequence>
<evidence type="ECO:0000313" key="3">
    <source>
        <dbReference type="Proteomes" id="UP001400965"/>
    </source>
</evidence>
<dbReference type="Gene3D" id="1.10.10.60">
    <property type="entry name" value="Homeodomain-like"/>
    <property type="match status" value="1"/>
</dbReference>
<dbReference type="RefSeq" id="WP_346046406.1">
    <property type="nucleotide sequence ID" value="NZ_BAAACP010000018.1"/>
</dbReference>
<comment type="caution">
    <text evidence="2">The sequence shown here is derived from an EMBL/GenBank/DDBJ whole genome shotgun (WGS) entry which is preliminary data.</text>
</comment>
<evidence type="ECO:0000313" key="2">
    <source>
        <dbReference type="EMBL" id="GAA0865736.1"/>
    </source>
</evidence>
<dbReference type="EMBL" id="BAAACP010000018">
    <property type="protein sequence ID" value="GAA0865736.1"/>
    <property type="molecule type" value="Genomic_DNA"/>
</dbReference>
<dbReference type="PANTHER" id="PTHR37812">
    <property type="entry name" value="MU-LIKE PROPHAGE FLUMU PROTEIN C"/>
    <property type="match status" value="1"/>
</dbReference>
<accession>A0ABN1M8S1</accession>
<dbReference type="InterPro" id="IPR052411">
    <property type="entry name" value="c-mor_Regulatory_Protein"/>
</dbReference>
<proteinExistence type="predicted"/>
<reference evidence="2 3" key="1">
    <citation type="journal article" date="2019" name="Int. J. Syst. Evol. Microbiol.">
        <title>The Global Catalogue of Microorganisms (GCM) 10K type strain sequencing project: providing services to taxonomists for standard genome sequencing and annotation.</title>
        <authorList>
            <consortium name="The Broad Institute Genomics Platform"/>
            <consortium name="The Broad Institute Genome Sequencing Center for Infectious Disease"/>
            <person name="Wu L."/>
            <person name="Ma J."/>
        </authorList>
    </citation>
    <scope>NUCLEOTIDE SEQUENCE [LARGE SCALE GENOMIC DNA]</scope>
    <source>
        <strain evidence="2 3">JCM 6486</strain>
    </source>
</reference>
<organism evidence="2 3">
    <name type="scientific">Paraclostridium tenue</name>
    <dbReference type="NCBI Taxonomy" id="1737"/>
    <lineage>
        <taxon>Bacteria</taxon>
        <taxon>Bacillati</taxon>
        <taxon>Bacillota</taxon>
        <taxon>Clostridia</taxon>
        <taxon>Peptostreptococcales</taxon>
        <taxon>Peptostreptococcaceae</taxon>
        <taxon>Paraclostridium</taxon>
    </lineage>
</organism>
<protein>
    <recommendedName>
        <fullName evidence="1">Mor transcription activator domain-containing protein</fullName>
    </recommendedName>
</protein>
<dbReference type="PANTHER" id="PTHR37812:SF1">
    <property type="entry name" value="MU-LIKE PROPHAGE FLUMU PROTEIN C"/>
    <property type="match status" value="1"/>
</dbReference>